<gene>
    <name evidence="6" type="ORF">SLIV_02560</name>
</gene>
<dbReference type="PANTHER" id="PTHR30055:SF234">
    <property type="entry name" value="HTH-TYPE TRANSCRIPTIONAL REGULATOR BETI"/>
    <property type="match status" value="1"/>
</dbReference>
<sequence>MAGKAVRTEQVSATRQLILTTAERLFAEHGVYAVSNRQVSEAAGQGNNAAVGYHFGTKADLVRAIAQRHSERVEELRARQLAALGDSPDLRDWVDCLVRPQFDHLAALGSPTWYARFCAQVMTDPALRQIMTEESRASVSLRAIIVGRNRCMPALPDEVRAERGDMARHLIVHTAEERERALAENRPTPRASWQDAADGLVDAIVGMWLAPVTPRGGVTGAAAGDEVRSTG</sequence>
<evidence type="ECO:0000313" key="7">
    <source>
        <dbReference type="Proteomes" id="UP000028682"/>
    </source>
</evidence>
<evidence type="ECO:0000256" key="1">
    <source>
        <dbReference type="ARBA" id="ARBA00023015"/>
    </source>
</evidence>
<dbReference type="InterPro" id="IPR001647">
    <property type="entry name" value="HTH_TetR"/>
</dbReference>
<keyword evidence="7" id="KW-1185">Reference proteome</keyword>
<dbReference type="InterPro" id="IPR050109">
    <property type="entry name" value="HTH-type_TetR-like_transc_reg"/>
</dbReference>
<evidence type="ECO:0000259" key="5">
    <source>
        <dbReference type="Pfam" id="PF17939"/>
    </source>
</evidence>
<name>A0ABM5QUM1_STRLI</name>
<dbReference type="InterPro" id="IPR009057">
    <property type="entry name" value="Homeodomain-like_sf"/>
</dbReference>
<proteinExistence type="predicted"/>
<evidence type="ECO:0000313" key="6">
    <source>
        <dbReference type="EMBL" id="AIJ11539.1"/>
    </source>
</evidence>
<evidence type="ECO:0000256" key="2">
    <source>
        <dbReference type="ARBA" id="ARBA00023125"/>
    </source>
</evidence>
<dbReference type="PANTHER" id="PTHR30055">
    <property type="entry name" value="HTH-TYPE TRANSCRIPTIONAL REGULATOR RUTR"/>
    <property type="match status" value="1"/>
</dbReference>
<organism evidence="6 7">
    <name type="scientific">Streptomyces lividans TK24</name>
    <dbReference type="NCBI Taxonomy" id="457428"/>
    <lineage>
        <taxon>Bacteria</taxon>
        <taxon>Bacillati</taxon>
        <taxon>Actinomycetota</taxon>
        <taxon>Actinomycetes</taxon>
        <taxon>Kitasatosporales</taxon>
        <taxon>Streptomycetaceae</taxon>
        <taxon>Streptomyces</taxon>
    </lineage>
</organism>
<dbReference type="Pfam" id="PF00440">
    <property type="entry name" value="TetR_N"/>
    <property type="match status" value="1"/>
</dbReference>
<accession>A0ABM5QUM1</accession>
<dbReference type="SUPFAM" id="SSF46689">
    <property type="entry name" value="Homeodomain-like"/>
    <property type="match status" value="1"/>
</dbReference>
<keyword evidence="3" id="KW-0804">Transcription</keyword>
<evidence type="ECO:0000259" key="4">
    <source>
        <dbReference type="Pfam" id="PF00440"/>
    </source>
</evidence>
<dbReference type="GeneID" id="91381915"/>
<evidence type="ECO:0008006" key="8">
    <source>
        <dbReference type="Google" id="ProtNLM"/>
    </source>
</evidence>
<keyword evidence="1" id="KW-0805">Transcription regulation</keyword>
<keyword evidence="2" id="KW-0238">DNA-binding</keyword>
<feature type="domain" description="HTH tetR-type" evidence="4">
    <location>
        <begin position="18"/>
        <end position="65"/>
    </location>
</feature>
<dbReference type="RefSeq" id="WP_003971794.1">
    <property type="nucleotide sequence ID" value="NZ_CP009124.1"/>
</dbReference>
<evidence type="ECO:0000256" key="3">
    <source>
        <dbReference type="ARBA" id="ARBA00023163"/>
    </source>
</evidence>
<feature type="domain" description="PsrA tetracyclin repressor-like C-terminal" evidence="5">
    <location>
        <begin position="95"/>
        <end position="207"/>
    </location>
</feature>
<dbReference type="Pfam" id="PF17939">
    <property type="entry name" value="TetR_C_30"/>
    <property type="match status" value="1"/>
</dbReference>
<reference evidence="7" key="1">
    <citation type="submission" date="2014-08" db="EMBL/GenBank/DDBJ databases">
        <title>Complete genome sequence of Streptomyces lividans TK24.</title>
        <authorList>
            <consortium name="StrepSynth"/>
            <person name="Ruckert C."/>
            <person name="Fridjonson O.H."/>
            <person name="Lambert C."/>
            <person name="van Wezel G.P."/>
            <person name="Bernaerts K."/>
            <person name="Anne J."/>
            <person name="Economou A."/>
            <person name="Kalinowski J."/>
        </authorList>
    </citation>
    <scope>NUCLEOTIDE SEQUENCE [LARGE SCALE GENOMIC DNA]</scope>
    <source>
        <strain evidence="7">TK24</strain>
    </source>
</reference>
<dbReference type="Gene3D" id="1.10.357.10">
    <property type="entry name" value="Tetracycline Repressor, domain 2"/>
    <property type="match status" value="1"/>
</dbReference>
<dbReference type="EMBL" id="CP009124">
    <property type="protein sequence ID" value="AIJ11539.1"/>
    <property type="molecule type" value="Genomic_DNA"/>
</dbReference>
<protein>
    <recommendedName>
        <fullName evidence="8">TetR family transcriptional regulator</fullName>
    </recommendedName>
</protein>
<dbReference type="Proteomes" id="UP000028682">
    <property type="component" value="Chromosome"/>
</dbReference>
<dbReference type="InterPro" id="IPR041586">
    <property type="entry name" value="PsrA_TetR_C"/>
</dbReference>